<organism evidence="1 2">
    <name type="scientific">Mesorhizobium argentiipisi</name>
    <dbReference type="NCBI Taxonomy" id="3015175"/>
    <lineage>
        <taxon>Bacteria</taxon>
        <taxon>Pseudomonadati</taxon>
        <taxon>Pseudomonadota</taxon>
        <taxon>Alphaproteobacteria</taxon>
        <taxon>Hyphomicrobiales</taxon>
        <taxon>Phyllobacteriaceae</taxon>
        <taxon>Mesorhizobium</taxon>
    </lineage>
</organism>
<dbReference type="PANTHER" id="PTHR13696:SF99">
    <property type="entry name" value="COBYRINIC ACID AC-DIAMIDE SYNTHASE"/>
    <property type="match status" value="1"/>
</dbReference>
<dbReference type="Gene3D" id="3.40.50.300">
    <property type="entry name" value="P-loop containing nucleotide triphosphate hydrolases"/>
    <property type="match status" value="1"/>
</dbReference>
<dbReference type="PIRSF" id="PIRSF009320">
    <property type="entry name" value="Nuc_binding_HP_1000"/>
    <property type="match status" value="1"/>
</dbReference>
<comment type="caution">
    <text evidence="1">The sequence shown here is derived from an EMBL/GenBank/DDBJ whole genome shotgun (WGS) entry which is preliminary data.</text>
</comment>
<reference evidence="1 2" key="1">
    <citation type="submission" date="2022-12" db="EMBL/GenBank/DDBJ databases">
        <authorList>
            <person name="Muema E."/>
        </authorList>
    </citation>
    <scope>NUCLEOTIDE SEQUENCE [LARGE SCALE GENOMIC DNA]</scope>
    <source>
        <strain evidence="2">1330</strain>
    </source>
</reference>
<name>A0ABU8K8I5_9HYPH</name>
<evidence type="ECO:0000313" key="2">
    <source>
        <dbReference type="Proteomes" id="UP001366503"/>
    </source>
</evidence>
<dbReference type="CDD" id="cd02042">
    <property type="entry name" value="ParAB_family"/>
    <property type="match status" value="1"/>
</dbReference>
<dbReference type="EMBL" id="JAPYKO010000003">
    <property type="protein sequence ID" value="MEI9402043.1"/>
    <property type="molecule type" value="Genomic_DNA"/>
</dbReference>
<protein>
    <submittedName>
        <fullName evidence="1">Conjugal transfer ATPase VirC1</fullName>
    </submittedName>
</protein>
<dbReference type="Proteomes" id="UP001366503">
    <property type="component" value="Unassembled WGS sequence"/>
</dbReference>
<sequence>MKLITCYSFKGGAGKTTALMGLCASLSSKQKKIALFESDQNRPLTRWKQKALRNDAWDRQCEVFVADELPAMVDAYGQADLGGFDYGLVDAHGGPSDLNNSIIGSSDCLLVPAMLSPLDIDEALATCRYIIELLMAEGLEAHTAILRQRVPIGRLTASQRAAYEMLDLLPLCETPMHERDAFAAMKERGMLHMTVANMANDPATRLMLHHSQRALDELAMISAFIEKALQG</sequence>
<evidence type="ECO:0000313" key="1">
    <source>
        <dbReference type="EMBL" id="MEI9402043.1"/>
    </source>
</evidence>
<proteinExistence type="predicted"/>
<gene>
    <name evidence="1" type="ORF">O7A05_07685</name>
</gene>
<dbReference type="SUPFAM" id="SSF52540">
    <property type="entry name" value="P-loop containing nucleoside triphosphate hydrolases"/>
    <property type="match status" value="1"/>
</dbReference>
<dbReference type="InterPro" id="IPR050678">
    <property type="entry name" value="DNA_Partitioning_ATPase"/>
</dbReference>
<dbReference type="InterPro" id="IPR009744">
    <property type="entry name" value="VirC1"/>
</dbReference>
<dbReference type="PANTHER" id="PTHR13696">
    <property type="entry name" value="P-LOOP CONTAINING NUCLEOSIDE TRIPHOSPHATE HYDROLASE"/>
    <property type="match status" value="1"/>
</dbReference>
<dbReference type="NCBIfam" id="NF010423">
    <property type="entry name" value="PRK13849.1"/>
    <property type="match status" value="1"/>
</dbReference>
<keyword evidence="2" id="KW-1185">Reference proteome</keyword>
<dbReference type="Pfam" id="PF07015">
    <property type="entry name" value="VirC1"/>
    <property type="match status" value="1"/>
</dbReference>
<accession>A0ABU8K8I5</accession>
<dbReference type="InterPro" id="IPR027417">
    <property type="entry name" value="P-loop_NTPase"/>
</dbReference>
<dbReference type="RefSeq" id="WP_337092359.1">
    <property type="nucleotide sequence ID" value="NZ_JAPYKO010000003.1"/>
</dbReference>